<evidence type="ECO:0000313" key="3">
    <source>
        <dbReference type="Proteomes" id="UP000315131"/>
    </source>
</evidence>
<dbReference type="EMBL" id="VHSF01000001">
    <property type="protein sequence ID" value="TRO66510.1"/>
    <property type="molecule type" value="Genomic_DNA"/>
</dbReference>
<dbReference type="InterPro" id="IPR025514">
    <property type="entry name" value="DUF4402"/>
</dbReference>
<feature type="signal peptide" evidence="1">
    <location>
        <begin position="1"/>
        <end position="26"/>
    </location>
</feature>
<organism evidence="2 3">
    <name type="scientific">Christiangramia sabulilitoris</name>
    <dbReference type="NCBI Taxonomy" id="2583991"/>
    <lineage>
        <taxon>Bacteria</taxon>
        <taxon>Pseudomonadati</taxon>
        <taxon>Bacteroidota</taxon>
        <taxon>Flavobacteriia</taxon>
        <taxon>Flavobacteriales</taxon>
        <taxon>Flavobacteriaceae</taxon>
        <taxon>Christiangramia</taxon>
    </lineage>
</organism>
<keyword evidence="3" id="KW-1185">Reference proteome</keyword>
<dbReference type="RefSeq" id="WP_143409277.1">
    <property type="nucleotide sequence ID" value="NZ_VHSF01000001.1"/>
</dbReference>
<name>A0A550I6B1_9FLAO</name>
<reference evidence="2 3" key="1">
    <citation type="submission" date="2019-06" db="EMBL/GenBank/DDBJ databases">
        <title>Gramella sabulilitoris sp. nov., isolated from a marine sand.</title>
        <authorList>
            <person name="Yoon J.-H."/>
        </authorList>
    </citation>
    <scope>NUCLEOTIDE SEQUENCE [LARGE SCALE GENOMIC DNA]</scope>
    <source>
        <strain evidence="2 3">HSMS-1</strain>
    </source>
</reference>
<protein>
    <submittedName>
        <fullName evidence="2">DUF4402 domain-containing protein</fullName>
    </submittedName>
</protein>
<comment type="caution">
    <text evidence="2">The sequence shown here is derived from an EMBL/GenBank/DDBJ whole genome shotgun (WGS) entry which is preliminary data.</text>
</comment>
<evidence type="ECO:0000256" key="1">
    <source>
        <dbReference type="SAM" id="SignalP"/>
    </source>
</evidence>
<dbReference type="AlphaFoldDB" id="A0A550I6B1"/>
<keyword evidence="1" id="KW-0732">Signal</keyword>
<feature type="chain" id="PRO_5021939258" evidence="1">
    <location>
        <begin position="27"/>
        <end position="167"/>
    </location>
</feature>
<evidence type="ECO:0000313" key="2">
    <source>
        <dbReference type="EMBL" id="TRO66510.1"/>
    </source>
</evidence>
<dbReference type="Pfam" id="PF14352">
    <property type="entry name" value="DUF4402"/>
    <property type="match status" value="1"/>
</dbReference>
<accession>A0A550I6B1</accession>
<dbReference type="OrthoDB" id="1452708at2"/>
<proteinExistence type="predicted"/>
<sequence length="167" mass="17885">MLKKKSIFIVSIFLCLVSTVTGQNSATANFTASVTIIEPVSIKTTSNMNFAEINAGTGGTVTLNPDNSRQANGGVELKPGGLTTAAEFEIKGQQGHAYDLQIPSGIYSMSNGANEIIIRDFALSELPQHLEEDTQKIRLGATLEIPANQKPGRYVTPTPLEITISYN</sequence>
<gene>
    <name evidence="2" type="ORF">FGM01_01110</name>
</gene>
<dbReference type="Proteomes" id="UP000315131">
    <property type="component" value="Unassembled WGS sequence"/>
</dbReference>